<dbReference type="GO" id="GO:0015031">
    <property type="term" value="P:protein transport"/>
    <property type="evidence" value="ECO:0007669"/>
    <property type="project" value="UniProtKB-KW"/>
</dbReference>
<keyword evidence="4 7" id="KW-0813">Transport</keyword>
<keyword evidence="5 7" id="KW-0268">Exocytosis</keyword>
<evidence type="ECO:0000313" key="11">
    <source>
        <dbReference type="Proteomes" id="UP000015103"/>
    </source>
</evidence>
<evidence type="ECO:0000256" key="4">
    <source>
        <dbReference type="ARBA" id="ARBA00022448"/>
    </source>
</evidence>
<evidence type="ECO:0000313" key="10">
    <source>
        <dbReference type="EnsemblMetazoa" id="RPRC009856-PA"/>
    </source>
</evidence>
<comment type="subunit">
    <text evidence="7">Component of the exocyst complex.</text>
</comment>
<dbReference type="SUPFAM" id="SSF81296">
    <property type="entry name" value="E set domains"/>
    <property type="match status" value="1"/>
</dbReference>
<dbReference type="EMBL" id="ACPB03015538">
    <property type="status" value="NOT_ANNOTATED_CDS"/>
    <property type="molecule type" value="Genomic_DNA"/>
</dbReference>
<evidence type="ECO:0000256" key="3">
    <source>
        <dbReference type="ARBA" id="ARBA00017526"/>
    </source>
</evidence>
<dbReference type="PANTHER" id="PTHR13043:SF1">
    <property type="entry name" value="EXOCYST COMPLEX COMPONENT 2"/>
    <property type="match status" value="1"/>
</dbReference>
<evidence type="ECO:0000256" key="7">
    <source>
        <dbReference type="RuleBase" id="RU365069"/>
    </source>
</evidence>
<feature type="domain" description="Exocyst complex component EXOC2/Sec5 N-terminal" evidence="9">
    <location>
        <begin position="124"/>
        <end position="884"/>
    </location>
</feature>
<dbReference type="InterPro" id="IPR002909">
    <property type="entry name" value="IPT_dom"/>
</dbReference>
<name>T1I0N6_RHOPR</name>
<evidence type="ECO:0000259" key="9">
    <source>
        <dbReference type="Pfam" id="PF15469"/>
    </source>
</evidence>
<dbReference type="STRING" id="13249.T1I0N6"/>
<dbReference type="GO" id="GO:0048468">
    <property type="term" value="P:cell development"/>
    <property type="evidence" value="ECO:0007669"/>
    <property type="project" value="UniProtKB-ARBA"/>
</dbReference>
<dbReference type="InterPro" id="IPR013783">
    <property type="entry name" value="Ig-like_fold"/>
</dbReference>
<organism evidence="10 11">
    <name type="scientific">Rhodnius prolixus</name>
    <name type="common">Triatomid bug</name>
    <dbReference type="NCBI Taxonomy" id="13249"/>
    <lineage>
        <taxon>Eukaryota</taxon>
        <taxon>Metazoa</taxon>
        <taxon>Ecdysozoa</taxon>
        <taxon>Arthropoda</taxon>
        <taxon>Hexapoda</taxon>
        <taxon>Insecta</taxon>
        <taxon>Pterygota</taxon>
        <taxon>Neoptera</taxon>
        <taxon>Paraneoptera</taxon>
        <taxon>Hemiptera</taxon>
        <taxon>Heteroptera</taxon>
        <taxon>Panheteroptera</taxon>
        <taxon>Cimicomorpha</taxon>
        <taxon>Reduviidae</taxon>
        <taxon>Triatominae</taxon>
        <taxon>Rhodnius</taxon>
    </lineage>
</organism>
<dbReference type="HOGENOM" id="CLU_005811_1_0_1"/>
<dbReference type="GO" id="GO:0000145">
    <property type="term" value="C:exocyst"/>
    <property type="evidence" value="ECO:0007669"/>
    <property type="project" value="UniProtKB-UniRule"/>
</dbReference>
<dbReference type="InterPro" id="IPR039481">
    <property type="entry name" value="EXOC2/Sec5_N_dom"/>
</dbReference>
<protein>
    <recommendedName>
        <fullName evidence="3 7">Exocyst complex component 2</fullName>
    </recommendedName>
</protein>
<dbReference type="VEuPathDB" id="VectorBase:RPRC009856"/>
<dbReference type="InParanoid" id="T1I0N6"/>
<dbReference type="InterPro" id="IPR014756">
    <property type="entry name" value="Ig_E-set"/>
</dbReference>
<dbReference type="GO" id="GO:0048731">
    <property type="term" value="P:system development"/>
    <property type="evidence" value="ECO:0007669"/>
    <property type="project" value="UniProtKB-ARBA"/>
</dbReference>
<evidence type="ECO:0000256" key="6">
    <source>
        <dbReference type="ARBA" id="ARBA00022927"/>
    </source>
</evidence>
<dbReference type="FunCoup" id="T1I0N6">
    <property type="interactions" value="1378"/>
</dbReference>
<dbReference type="eggNOG" id="KOG2347">
    <property type="taxonomic scope" value="Eukaryota"/>
</dbReference>
<dbReference type="GO" id="GO:0006893">
    <property type="term" value="P:Golgi to plasma membrane transport"/>
    <property type="evidence" value="ECO:0007669"/>
    <property type="project" value="UniProtKB-UniRule"/>
</dbReference>
<dbReference type="FunFam" id="2.60.40.10:FF:000196">
    <property type="entry name" value="Exocyst complex component 2"/>
    <property type="match status" value="1"/>
</dbReference>
<keyword evidence="6 7" id="KW-0653">Protein transport</keyword>
<accession>T1I0N6</accession>
<dbReference type="PANTHER" id="PTHR13043">
    <property type="entry name" value="EXOCYST COMPLEX COMPONENT SEC5"/>
    <property type="match status" value="1"/>
</dbReference>
<dbReference type="Pfam" id="PF15469">
    <property type="entry name" value="Sec5"/>
    <property type="match status" value="1"/>
</dbReference>
<dbReference type="AlphaFoldDB" id="T1I0N6"/>
<dbReference type="EMBL" id="ACPB03015537">
    <property type="status" value="NOT_ANNOTATED_CDS"/>
    <property type="molecule type" value="Genomic_DNA"/>
</dbReference>
<evidence type="ECO:0000259" key="8">
    <source>
        <dbReference type="Pfam" id="PF01833"/>
    </source>
</evidence>
<dbReference type="OMA" id="RMWMDVD"/>
<evidence type="ECO:0000256" key="1">
    <source>
        <dbReference type="ARBA" id="ARBA00002660"/>
    </source>
</evidence>
<dbReference type="EnsemblMetazoa" id="RPRC009856-RA">
    <property type="protein sequence ID" value="RPRC009856-PA"/>
    <property type="gene ID" value="RPRC009856"/>
</dbReference>
<dbReference type="InterPro" id="IPR029175">
    <property type="entry name" value="EXOC2/Sec5"/>
</dbReference>
<reference evidence="10" key="1">
    <citation type="submission" date="2015-05" db="UniProtKB">
        <authorList>
            <consortium name="EnsemblMetazoa"/>
        </authorList>
    </citation>
    <scope>IDENTIFICATION</scope>
</reference>
<dbReference type="Proteomes" id="UP000015103">
    <property type="component" value="Unassembled WGS sequence"/>
</dbReference>
<evidence type="ECO:0000256" key="5">
    <source>
        <dbReference type="ARBA" id="ARBA00022483"/>
    </source>
</evidence>
<dbReference type="Gene3D" id="2.60.40.10">
    <property type="entry name" value="Immunoglobulins"/>
    <property type="match status" value="1"/>
</dbReference>
<dbReference type="EMBL" id="ACPB03015539">
    <property type="status" value="NOT_ANNOTATED_CDS"/>
    <property type="molecule type" value="Genomic_DNA"/>
</dbReference>
<dbReference type="CDD" id="cd00603">
    <property type="entry name" value="IPT_PCSR"/>
    <property type="match status" value="1"/>
</dbReference>
<comment type="similarity">
    <text evidence="2 7">Belongs to the SEC5 family.</text>
</comment>
<evidence type="ECO:0000256" key="2">
    <source>
        <dbReference type="ARBA" id="ARBA00010578"/>
    </source>
</evidence>
<comment type="function">
    <text evidence="1 7">Component of the exocyst complex involved in the docking of exocytic vesicles with fusion sites on the plasma membrane.</text>
</comment>
<dbReference type="Pfam" id="PF01833">
    <property type="entry name" value="TIG"/>
    <property type="match status" value="1"/>
</dbReference>
<feature type="domain" description="IPT/TIG" evidence="8">
    <location>
        <begin position="5"/>
        <end position="78"/>
    </location>
</feature>
<sequence>MAPSPVVTGVSPKEGPPGTRVTIRGEHLGNKPQELVGVEICGCDCLLSTEWKSPNKLVARSGPGKGRGEIIVTTVSGGRGTCTVEFRGYHEKIGPLKESAVWVDETTPLTAGWTSSSVASFHIEDPLGLSVESNDTKKLPEDDLQELFPGCNGDLSSEQFSPGWFLLQNHLNTSFDDLRVGLAYLKRKVDSHKEGQLSFLKGNVGSVMEQLETLEALQIAFQKDVESFGLDRTGKIVEAIQESRNEGKLLFDGVLKGREKADRTRNALGVLQRFKFLFTLPSAIDRAMEKGDYDAIISDYSRANNLFGKTDVTLFKKVLAEVKLKVSDIREVLKTKLHGMPNSLDNQKRLIRNLVQLEYEGDPGWEAINVHVKFINGQLNERTINFKFYSFIAFCCTDSKSSKSSSKRDKDKCDKQMQINERVDCIEDLSDIILVLLPELWSLGQSYFSGELYIKPDQTKQAEFKVRKSYFQISLISFFYMCNATTGCISEMCRLIRGCLAGSRNPLSGWFPHCLRHLRQLSSQLAQIPHDPLRALIHYFRCVNIWMESVKSVLMTTADQIKDLLHKEDWSVIHDSKYGLITHLPISFENLVSSSVNVLKESALLKDSKESELFDNEPLQKEVGHLVQVVFSNYAQCIDSLSINREEEQSIAVSEMSTPTFRQAQSSLVASSFYLISWEERLLCSICNIRYSVEVVLPHLCTDATAAGLPPLDWVLKSTTQEMSSLRSKLEFSYVETKSDPLVGTIEPSMYIGHFEWDTDVIPTAVRPYANEIITNVIAVHAQMERCCDWLKDSVLRQIVEMVSEEVSRLMMCVPKMSMPGAVQARLDILAVEDALSNFITPHAEKFFNEALDAVPPLTPSTAKLVDDLLSDYKSRMNMQLQTFNTEKKS</sequence>
<proteinExistence type="inferred from homology"/>
<dbReference type="GO" id="GO:0006887">
    <property type="term" value="P:exocytosis"/>
    <property type="evidence" value="ECO:0007669"/>
    <property type="project" value="UniProtKB-KW"/>
</dbReference>
<keyword evidence="11" id="KW-1185">Reference proteome</keyword>